<keyword evidence="2" id="KW-1185">Reference proteome</keyword>
<protein>
    <recommendedName>
        <fullName evidence="3">PE domain-containing protein</fullName>
    </recommendedName>
</protein>
<dbReference type="Proteomes" id="UP000323946">
    <property type="component" value="Unassembled WGS sequence"/>
</dbReference>
<name>A0A5M7BB76_SACHI</name>
<evidence type="ECO:0000313" key="2">
    <source>
        <dbReference type="Proteomes" id="UP000323946"/>
    </source>
</evidence>
<dbReference type="OrthoDB" id="3699938at2"/>
<dbReference type="RefSeq" id="WP_150070675.1">
    <property type="nucleotide sequence ID" value="NZ_JBEPDJ010000013.1"/>
</dbReference>
<organism evidence="1 2">
    <name type="scientific">Saccharopolyspora hirsuta</name>
    <dbReference type="NCBI Taxonomy" id="1837"/>
    <lineage>
        <taxon>Bacteria</taxon>
        <taxon>Bacillati</taxon>
        <taxon>Actinomycetota</taxon>
        <taxon>Actinomycetes</taxon>
        <taxon>Pseudonocardiales</taxon>
        <taxon>Pseudonocardiaceae</taxon>
        <taxon>Saccharopolyspora</taxon>
    </lineage>
</organism>
<dbReference type="SMR" id="A0A5M7BB76"/>
<evidence type="ECO:0008006" key="3">
    <source>
        <dbReference type="Google" id="ProtNLM"/>
    </source>
</evidence>
<comment type="caution">
    <text evidence="1">The sequence shown here is derived from an EMBL/GenBank/DDBJ whole genome shotgun (WGS) entry which is preliminary data.</text>
</comment>
<evidence type="ECO:0000313" key="1">
    <source>
        <dbReference type="EMBL" id="KAA5825880.1"/>
    </source>
</evidence>
<accession>A0A5M7BB76</accession>
<dbReference type="EMBL" id="VWPH01000020">
    <property type="protein sequence ID" value="KAA5825880.1"/>
    <property type="molecule type" value="Genomic_DNA"/>
</dbReference>
<gene>
    <name evidence="1" type="ORF">F1721_32520</name>
</gene>
<proteinExistence type="predicted"/>
<dbReference type="AlphaFoldDB" id="A0A5M7BB76"/>
<reference evidence="1 2" key="1">
    <citation type="submission" date="2019-09" db="EMBL/GenBank/DDBJ databases">
        <title>Draft genome sequence of the thermophilic Saccharopolyspora hirsuta VKM Ac-666T.</title>
        <authorList>
            <person name="Lobastova T.G."/>
            <person name="Fokina V."/>
            <person name="Bragin E.Y."/>
            <person name="Shtratnikova V.Y."/>
            <person name="Starodumova I.P."/>
            <person name="Tarlachkov S.V."/>
            <person name="Donova M.V."/>
        </authorList>
    </citation>
    <scope>NUCLEOTIDE SEQUENCE [LARGE SCALE GENOMIC DNA]</scope>
    <source>
        <strain evidence="1 2">VKM Ac-666</strain>
    </source>
</reference>
<sequence>MNDPIPPERTVAAAAPDVGRSSFHPVTGAALIEAGTSFGNRTFHIQPDQLPKVLAGLDEVRAAYVAAQDRVTLLAQVVPPFADEVTVNAVSRIRERARGGEGSLYDTAEGLLNWVDNFKEAVRAAIADHQRIDEENKAG</sequence>